<name>X1P3N2_9ZZZZ</name>
<organism evidence="1">
    <name type="scientific">marine sediment metagenome</name>
    <dbReference type="NCBI Taxonomy" id="412755"/>
    <lineage>
        <taxon>unclassified sequences</taxon>
        <taxon>metagenomes</taxon>
        <taxon>ecological metagenomes</taxon>
    </lineage>
</organism>
<sequence length="62" mass="6941">MDETHAEPRGYLAATQTPNGLIHLISSKQYYVFNLAWIKQFTPTAGTERLQAGSPLISQKSY</sequence>
<reference evidence="1" key="1">
    <citation type="journal article" date="2014" name="Front. Microbiol.">
        <title>High frequency of phylogenetically diverse reductive dehalogenase-homologous genes in deep subseafloor sedimentary metagenomes.</title>
        <authorList>
            <person name="Kawai M."/>
            <person name="Futagami T."/>
            <person name="Toyoda A."/>
            <person name="Takaki Y."/>
            <person name="Nishi S."/>
            <person name="Hori S."/>
            <person name="Arai W."/>
            <person name="Tsubouchi T."/>
            <person name="Morono Y."/>
            <person name="Uchiyama I."/>
            <person name="Ito T."/>
            <person name="Fujiyama A."/>
            <person name="Inagaki F."/>
            <person name="Takami H."/>
        </authorList>
    </citation>
    <scope>NUCLEOTIDE SEQUENCE</scope>
    <source>
        <strain evidence="1">Expedition CK06-06</strain>
    </source>
</reference>
<accession>X1P3N2</accession>
<protein>
    <submittedName>
        <fullName evidence="1">Uncharacterized protein</fullName>
    </submittedName>
</protein>
<proteinExistence type="predicted"/>
<evidence type="ECO:0000313" key="1">
    <source>
        <dbReference type="EMBL" id="GAI33660.1"/>
    </source>
</evidence>
<comment type="caution">
    <text evidence="1">The sequence shown here is derived from an EMBL/GenBank/DDBJ whole genome shotgun (WGS) entry which is preliminary data.</text>
</comment>
<dbReference type="EMBL" id="BARV01029723">
    <property type="protein sequence ID" value="GAI33660.1"/>
    <property type="molecule type" value="Genomic_DNA"/>
</dbReference>
<dbReference type="AlphaFoldDB" id="X1P3N2"/>
<gene>
    <name evidence="1" type="ORF">S06H3_47330</name>
</gene>